<name>A0ABN9URF9_9DINO</name>
<evidence type="ECO:0000313" key="2">
    <source>
        <dbReference type="Proteomes" id="UP001189429"/>
    </source>
</evidence>
<feature type="non-terminal residue" evidence="1">
    <location>
        <position position="1"/>
    </location>
</feature>
<keyword evidence="2" id="KW-1185">Reference proteome</keyword>
<dbReference type="EMBL" id="CAUYUJ010016158">
    <property type="protein sequence ID" value="CAK0862388.1"/>
    <property type="molecule type" value="Genomic_DNA"/>
</dbReference>
<accession>A0ABN9URF9</accession>
<proteinExistence type="predicted"/>
<sequence length="194" mass="21856">ASSGNASPRMEQWRAVLRSRAAAQSEVDLPARRQKMEGAEVPIERLQFGAKRSELWTDGIADTSENIKLEVLVAHGMDTILADMVQPTTVKNYAGTLSARESDWARAAKLYGKHDVETTNAFQTIVMRTRVRVAEAIMLMSLKEFADRPMKLKRLLNIEREQLQEAGWWEEVFIGLRARVDEAAKWVRKAGTSA</sequence>
<dbReference type="Proteomes" id="UP001189429">
    <property type="component" value="Unassembled WGS sequence"/>
</dbReference>
<comment type="caution">
    <text evidence="1">The sequence shown here is derived from an EMBL/GenBank/DDBJ whole genome shotgun (WGS) entry which is preliminary data.</text>
</comment>
<evidence type="ECO:0000313" key="1">
    <source>
        <dbReference type="EMBL" id="CAK0862388.1"/>
    </source>
</evidence>
<organism evidence="1 2">
    <name type="scientific">Prorocentrum cordatum</name>
    <dbReference type="NCBI Taxonomy" id="2364126"/>
    <lineage>
        <taxon>Eukaryota</taxon>
        <taxon>Sar</taxon>
        <taxon>Alveolata</taxon>
        <taxon>Dinophyceae</taxon>
        <taxon>Prorocentrales</taxon>
        <taxon>Prorocentraceae</taxon>
        <taxon>Prorocentrum</taxon>
    </lineage>
</organism>
<gene>
    <name evidence="1" type="ORF">PCOR1329_LOCUS50823</name>
</gene>
<reference evidence="1" key="1">
    <citation type="submission" date="2023-10" db="EMBL/GenBank/DDBJ databases">
        <authorList>
            <person name="Chen Y."/>
            <person name="Shah S."/>
            <person name="Dougan E. K."/>
            <person name="Thang M."/>
            <person name="Chan C."/>
        </authorList>
    </citation>
    <scope>NUCLEOTIDE SEQUENCE [LARGE SCALE GENOMIC DNA]</scope>
</reference>
<protein>
    <submittedName>
        <fullName evidence="1">Uncharacterized protein</fullName>
    </submittedName>
</protein>